<feature type="region of interest" description="Disordered" evidence="1">
    <location>
        <begin position="26"/>
        <end position="57"/>
    </location>
</feature>
<organism evidence="2 3">
    <name type="scientific">Limosa lapponica baueri</name>
    <dbReference type="NCBI Taxonomy" id="1758121"/>
    <lineage>
        <taxon>Eukaryota</taxon>
        <taxon>Metazoa</taxon>
        <taxon>Chordata</taxon>
        <taxon>Craniata</taxon>
        <taxon>Vertebrata</taxon>
        <taxon>Euteleostomi</taxon>
        <taxon>Archelosauria</taxon>
        <taxon>Archosauria</taxon>
        <taxon>Dinosauria</taxon>
        <taxon>Saurischia</taxon>
        <taxon>Theropoda</taxon>
        <taxon>Coelurosauria</taxon>
        <taxon>Aves</taxon>
        <taxon>Neognathae</taxon>
        <taxon>Neoaves</taxon>
        <taxon>Charadriiformes</taxon>
        <taxon>Scolopacidae</taxon>
        <taxon>Limosa</taxon>
    </lineage>
</organism>
<gene>
    <name evidence="2" type="ORF">llap_2100</name>
</gene>
<reference evidence="3" key="2">
    <citation type="submission" date="2017-12" db="EMBL/GenBank/DDBJ databases">
        <title>Genome sequence of the Bar-tailed Godwit (Limosa lapponica baueri).</title>
        <authorList>
            <person name="Lima N.C.B."/>
            <person name="Parody-Merino A.M."/>
            <person name="Battley P.F."/>
            <person name="Fidler A.E."/>
            <person name="Prosdocimi F."/>
        </authorList>
    </citation>
    <scope>NUCLEOTIDE SEQUENCE [LARGE SCALE GENOMIC DNA]</scope>
</reference>
<reference evidence="3" key="1">
    <citation type="submission" date="2017-11" db="EMBL/GenBank/DDBJ databases">
        <authorList>
            <person name="Lima N.C."/>
            <person name="Parody-Merino A.M."/>
            <person name="Battley P.F."/>
            <person name="Fidler A.E."/>
            <person name="Prosdocimi F."/>
        </authorList>
    </citation>
    <scope>NUCLEOTIDE SEQUENCE [LARGE SCALE GENOMIC DNA]</scope>
</reference>
<dbReference type="PANTHER" id="PTHR33332">
    <property type="entry name" value="REVERSE TRANSCRIPTASE DOMAIN-CONTAINING PROTEIN"/>
    <property type="match status" value="1"/>
</dbReference>
<dbReference type="OrthoDB" id="10056483at2759"/>
<protein>
    <recommendedName>
        <fullName evidence="4">Rna-directed dna polymerase from mobile element jockey-like</fullName>
    </recommendedName>
</protein>
<evidence type="ECO:0008006" key="4">
    <source>
        <dbReference type="Google" id="ProtNLM"/>
    </source>
</evidence>
<sequence length="183" mass="21122">MALSRRKQETRLPRIWKRLRSSLARDLTTLPKSQKAKAGTRSKSDHPQQETPQLQDHRRNLKVHKSMGPDWIYLQVLKELADEVTKPLSIIFEKSWQSCEVPADCKFADDTKLSGAVNMLEGRDAIQRDVNRLQRWARVNLMKFNKAKYKVLHLSHGNPKHKYRLGGEWIESSPDEKDLGGVG</sequence>
<accession>A0A2I0UNB6</accession>
<evidence type="ECO:0000256" key="1">
    <source>
        <dbReference type="SAM" id="MobiDB-lite"/>
    </source>
</evidence>
<evidence type="ECO:0000313" key="2">
    <source>
        <dbReference type="EMBL" id="PKU47556.1"/>
    </source>
</evidence>
<proteinExistence type="predicted"/>
<dbReference type="EMBL" id="KZ505675">
    <property type="protein sequence ID" value="PKU47556.1"/>
    <property type="molecule type" value="Genomic_DNA"/>
</dbReference>
<name>A0A2I0UNB6_LIMLA</name>
<dbReference type="Proteomes" id="UP000233556">
    <property type="component" value="Unassembled WGS sequence"/>
</dbReference>
<keyword evidence="3" id="KW-1185">Reference proteome</keyword>
<evidence type="ECO:0000313" key="3">
    <source>
        <dbReference type="Proteomes" id="UP000233556"/>
    </source>
</evidence>
<dbReference type="AlphaFoldDB" id="A0A2I0UNB6"/>